<dbReference type="InterPro" id="IPR012660">
    <property type="entry name" value="YiiD_C"/>
</dbReference>
<keyword evidence="3" id="KW-1185">Reference proteome</keyword>
<dbReference type="CDD" id="cd03440">
    <property type="entry name" value="hot_dog"/>
    <property type="match status" value="1"/>
</dbReference>
<dbReference type="SUPFAM" id="SSF54637">
    <property type="entry name" value="Thioesterase/thiol ester dehydrase-isomerase"/>
    <property type="match status" value="1"/>
</dbReference>
<dbReference type="Gene3D" id="3.10.129.10">
    <property type="entry name" value="Hotdog Thioesterase"/>
    <property type="match status" value="1"/>
</dbReference>
<dbReference type="EMBL" id="VLJS01000116">
    <property type="protein sequence ID" value="TWH03358.1"/>
    <property type="molecule type" value="Genomic_DNA"/>
</dbReference>
<dbReference type="NCBIfam" id="TIGR02447">
    <property type="entry name" value="yiiD_Cterm"/>
    <property type="match status" value="1"/>
</dbReference>
<evidence type="ECO:0000313" key="3">
    <source>
        <dbReference type="Proteomes" id="UP000321583"/>
    </source>
</evidence>
<dbReference type="Pfam" id="PF09500">
    <property type="entry name" value="YiiD_C"/>
    <property type="match status" value="1"/>
</dbReference>
<dbReference type="OrthoDB" id="572024at2"/>
<feature type="domain" description="Thioesterase putative" evidence="1">
    <location>
        <begin position="20"/>
        <end position="152"/>
    </location>
</feature>
<name>A0A562D1B0_9GAMM</name>
<protein>
    <submittedName>
        <fullName evidence="2">Thioesterase domain-containing protein</fullName>
    </submittedName>
</protein>
<gene>
    <name evidence="2" type="ORF">L613_008200000020</name>
</gene>
<organism evidence="2 3">
    <name type="scientific">Pseudoxanthomonas taiwanensis J19</name>
    <dbReference type="NCBI Taxonomy" id="935569"/>
    <lineage>
        <taxon>Bacteria</taxon>
        <taxon>Pseudomonadati</taxon>
        <taxon>Pseudomonadota</taxon>
        <taxon>Gammaproteobacteria</taxon>
        <taxon>Lysobacterales</taxon>
        <taxon>Lysobacteraceae</taxon>
        <taxon>Pseudoxanthomonas</taxon>
    </lineage>
</organism>
<accession>A0A562D1B0</accession>
<dbReference type="AlphaFoldDB" id="A0A562D1B0"/>
<evidence type="ECO:0000313" key="2">
    <source>
        <dbReference type="EMBL" id="TWH03358.1"/>
    </source>
</evidence>
<sequence length="162" mass="17250">MTTNEPHDPALAAVRAQLCAIPLARQMQIEIVHAGDGRLRLRAPLAPNINDKGSAFGGSLASLMTLAGWGLATWHLARAGHPADVYVADSHVRYLAPLYDALEAEAWLEEGQWEDFLATFRQRGRARCRIAARIALPGGGDATVFSGRYVAMAGGRAAGASC</sequence>
<dbReference type="InterPro" id="IPR029069">
    <property type="entry name" value="HotDog_dom_sf"/>
</dbReference>
<evidence type="ECO:0000259" key="1">
    <source>
        <dbReference type="Pfam" id="PF09500"/>
    </source>
</evidence>
<dbReference type="RefSeq" id="WP_037034202.1">
    <property type="nucleotide sequence ID" value="NZ_VLJS01000116.1"/>
</dbReference>
<dbReference type="Proteomes" id="UP000321583">
    <property type="component" value="Unassembled WGS sequence"/>
</dbReference>
<comment type="caution">
    <text evidence="2">The sequence shown here is derived from an EMBL/GenBank/DDBJ whole genome shotgun (WGS) entry which is preliminary data.</text>
</comment>
<proteinExistence type="predicted"/>
<reference evidence="2 3" key="1">
    <citation type="submission" date="2019-07" db="EMBL/GenBank/DDBJ databases">
        <title>Genome sequencing of lignin-degrading bacterial isolates.</title>
        <authorList>
            <person name="Gladden J."/>
        </authorList>
    </citation>
    <scope>NUCLEOTIDE SEQUENCE [LARGE SCALE GENOMIC DNA]</scope>
    <source>
        <strain evidence="2 3">J19</strain>
    </source>
</reference>